<evidence type="ECO:0000313" key="3">
    <source>
        <dbReference type="Proteomes" id="UP001614264"/>
    </source>
</evidence>
<evidence type="ECO:0000256" key="1">
    <source>
        <dbReference type="SAM" id="MobiDB-lite"/>
    </source>
</evidence>
<feature type="compositionally biased region" description="Low complexity" evidence="1">
    <location>
        <begin position="192"/>
        <end position="210"/>
    </location>
</feature>
<proteinExistence type="predicted"/>
<organism evidence="2 3">
    <name type="scientific">Streptomyces salinarius</name>
    <dbReference type="NCBI Taxonomy" id="2762598"/>
    <lineage>
        <taxon>Bacteria</taxon>
        <taxon>Bacillati</taxon>
        <taxon>Actinomycetota</taxon>
        <taxon>Actinomycetes</taxon>
        <taxon>Kitasatosporales</taxon>
        <taxon>Streptomycetaceae</taxon>
        <taxon>Streptomyces</taxon>
    </lineage>
</organism>
<feature type="region of interest" description="Disordered" evidence="1">
    <location>
        <begin position="1"/>
        <end position="23"/>
    </location>
</feature>
<keyword evidence="3" id="KW-1185">Reference proteome</keyword>
<dbReference type="EMBL" id="JBITPR010000011">
    <property type="protein sequence ID" value="MFI7869565.1"/>
    <property type="molecule type" value="Genomic_DNA"/>
</dbReference>
<dbReference type="GO" id="GO:0016787">
    <property type="term" value="F:hydrolase activity"/>
    <property type="evidence" value="ECO:0007669"/>
    <property type="project" value="UniProtKB-KW"/>
</dbReference>
<comment type="caution">
    <text evidence="2">The sequence shown here is derived from an EMBL/GenBank/DDBJ whole genome shotgun (WGS) entry which is preliminary data.</text>
</comment>
<gene>
    <name evidence="2" type="ORF">AB4829_03020</name>
</gene>
<accession>A0ABW8B3M0</accession>
<sequence length="295" mass="31195">MTPPGPPSEPTHDTAPVPAHAVLGPAGAPRHAIVLAPVLARWDHGAFFRRIAGPFLDSGHRVTIHDTLSLLRDGDDLGSLVHRWARYLAPGKDPGPAPGAHGPSRHAPPDVLVGNALGGAVLQGMLGEEWTHRAKVLLLSGPTVADHRLNTTLERIAATADAEGLPAATRLLEDVVRGPDGPAGPAHRRPTAPDAPAPTASARPTAADEPAARRLAAGLRLLHDADARHPVRDFPGPLLHVYGERSRLVGREHLATGPLPHHRLVAVPRAGMRPHADRPDLVRHTLTRFLGAELT</sequence>
<dbReference type="InterPro" id="IPR029058">
    <property type="entry name" value="AB_hydrolase_fold"/>
</dbReference>
<dbReference type="SUPFAM" id="SSF53474">
    <property type="entry name" value="alpha/beta-Hydrolases"/>
    <property type="match status" value="1"/>
</dbReference>
<keyword evidence="2" id="KW-0378">Hydrolase</keyword>
<reference evidence="2 3" key="1">
    <citation type="submission" date="2024-07" db="EMBL/GenBank/DDBJ databases">
        <title>Whole genome sequencing of Prodigiosin pigment-producing Streptomyces salinarius isolated from rhizosphere soil of Arachis hypogaea.</title>
        <authorList>
            <person name="Vidhya A."/>
            <person name="Ramya S."/>
        </authorList>
    </citation>
    <scope>NUCLEOTIDE SEQUENCE [LARGE SCALE GENOMIC DNA]</scope>
    <source>
        <strain evidence="2 3">VRMG2420</strain>
    </source>
</reference>
<dbReference type="RefSeq" id="WP_399590864.1">
    <property type="nucleotide sequence ID" value="NZ_JBITPR010000011.1"/>
</dbReference>
<name>A0ABW8B3M0_9ACTN</name>
<dbReference type="Gene3D" id="3.40.50.1820">
    <property type="entry name" value="alpha/beta hydrolase"/>
    <property type="match status" value="1"/>
</dbReference>
<protein>
    <submittedName>
        <fullName evidence="2">Alpha/beta fold hydrolase</fullName>
    </submittedName>
</protein>
<feature type="region of interest" description="Disordered" evidence="1">
    <location>
        <begin position="175"/>
        <end position="210"/>
    </location>
</feature>
<dbReference type="Proteomes" id="UP001614264">
    <property type="component" value="Unassembled WGS sequence"/>
</dbReference>
<evidence type="ECO:0000313" key="2">
    <source>
        <dbReference type="EMBL" id="MFI7869565.1"/>
    </source>
</evidence>